<dbReference type="EMBL" id="CAJVPM010023572">
    <property type="protein sequence ID" value="CAG8650217.1"/>
    <property type="molecule type" value="Genomic_DNA"/>
</dbReference>
<organism evidence="1 2">
    <name type="scientific">Scutellospora calospora</name>
    <dbReference type="NCBI Taxonomy" id="85575"/>
    <lineage>
        <taxon>Eukaryota</taxon>
        <taxon>Fungi</taxon>
        <taxon>Fungi incertae sedis</taxon>
        <taxon>Mucoromycota</taxon>
        <taxon>Glomeromycotina</taxon>
        <taxon>Glomeromycetes</taxon>
        <taxon>Diversisporales</taxon>
        <taxon>Gigasporaceae</taxon>
        <taxon>Scutellospora</taxon>
    </lineage>
</organism>
<gene>
    <name evidence="1" type="ORF">SCALOS_LOCUS8640</name>
</gene>
<evidence type="ECO:0000313" key="2">
    <source>
        <dbReference type="Proteomes" id="UP000789860"/>
    </source>
</evidence>
<keyword evidence="2" id="KW-1185">Reference proteome</keyword>
<sequence length="182" mass="20449">LSTWLKVIRMVEINQLTNDEVSGVFLKRITKCQKKMSLVTRGSDNTQISCAIKASNELVKNLHRDGLDRGCIATFNSRMIVRQNFTRDETSLYRSLNGLRNYVSGTTRLYDSIVDIIKTFHSSGDRNRPWILVVVTDGDDTGSTRSLLSCAGEISRLFTKDSSNFLFLVGVGDDVNSTKMEQ</sequence>
<feature type="non-terminal residue" evidence="1">
    <location>
        <position position="1"/>
    </location>
</feature>
<name>A0ACA9NE17_9GLOM</name>
<evidence type="ECO:0000313" key="1">
    <source>
        <dbReference type="EMBL" id="CAG8650217.1"/>
    </source>
</evidence>
<reference evidence="1" key="1">
    <citation type="submission" date="2021-06" db="EMBL/GenBank/DDBJ databases">
        <authorList>
            <person name="Kallberg Y."/>
            <person name="Tangrot J."/>
            <person name="Rosling A."/>
        </authorList>
    </citation>
    <scope>NUCLEOTIDE SEQUENCE</scope>
    <source>
        <strain evidence="1">AU212A</strain>
    </source>
</reference>
<accession>A0ACA9NE17</accession>
<dbReference type="Proteomes" id="UP000789860">
    <property type="component" value="Unassembled WGS sequence"/>
</dbReference>
<comment type="caution">
    <text evidence="1">The sequence shown here is derived from an EMBL/GenBank/DDBJ whole genome shotgun (WGS) entry which is preliminary data.</text>
</comment>
<proteinExistence type="predicted"/>
<protein>
    <submittedName>
        <fullName evidence="1">7156_t:CDS:1</fullName>
    </submittedName>
</protein>
<feature type="non-terminal residue" evidence="1">
    <location>
        <position position="182"/>
    </location>
</feature>